<evidence type="ECO:0000313" key="1">
    <source>
        <dbReference type="EMBL" id="CAE8598982.1"/>
    </source>
</evidence>
<dbReference type="Proteomes" id="UP000654075">
    <property type="component" value="Unassembled WGS sequence"/>
</dbReference>
<name>A0A813EKM5_POLGL</name>
<sequence length="183" mass="20241">ALEVARTRLSEALDARLVALGVCSAADEAKASFLSEVLCRSQGLMAKNGEILEELAAKVRKEFSSRAEDLLAAIPLPLAQSRLELEIVSIRDAIFGAELEGRMAVLPEGLRQLVRDSIAGLMRECEDQRRKLNEKEQSRRLDGYCCPLHSCLGTSSFLRDSVASIHTFMYNQRKDGKNTEGCR</sequence>
<evidence type="ECO:0000313" key="2">
    <source>
        <dbReference type="Proteomes" id="UP000654075"/>
    </source>
</evidence>
<organism evidence="1 2">
    <name type="scientific">Polarella glacialis</name>
    <name type="common">Dinoflagellate</name>
    <dbReference type="NCBI Taxonomy" id="89957"/>
    <lineage>
        <taxon>Eukaryota</taxon>
        <taxon>Sar</taxon>
        <taxon>Alveolata</taxon>
        <taxon>Dinophyceae</taxon>
        <taxon>Suessiales</taxon>
        <taxon>Suessiaceae</taxon>
        <taxon>Polarella</taxon>
    </lineage>
</organism>
<gene>
    <name evidence="1" type="ORF">PGLA1383_LOCUS17367</name>
</gene>
<comment type="caution">
    <text evidence="1">The sequence shown here is derived from an EMBL/GenBank/DDBJ whole genome shotgun (WGS) entry which is preliminary data.</text>
</comment>
<dbReference type="EMBL" id="CAJNNV010010733">
    <property type="protein sequence ID" value="CAE8598982.1"/>
    <property type="molecule type" value="Genomic_DNA"/>
</dbReference>
<protein>
    <submittedName>
        <fullName evidence="1">Uncharacterized protein</fullName>
    </submittedName>
</protein>
<reference evidence="1" key="1">
    <citation type="submission" date="2021-02" db="EMBL/GenBank/DDBJ databases">
        <authorList>
            <person name="Dougan E. K."/>
            <person name="Rhodes N."/>
            <person name="Thang M."/>
            <person name="Chan C."/>
        </authorList>
    </citation>
    <scope>NUCLEOTIDE SEQUENCE</scope>
</reference>
<accession>A0A813EKM5</accession>
<feature type="non-terminal residue" evidence="1">
    <location>
        <position position="183"/>
    </location>
</feature>
<proteinExistence type="predicted"/>
<keyword evidence="2" id="KW-1185">Reference proteome</keyword>
<dbReference type="AlphaFoldDB" id="A0A813EKM5"/>